<feature type="region of interest" description="Disordered" evidence="2">
    <location>
        <begin position="439"/>
        <end position="508"/>
    </location>
</feature>
<dbReference type="PANTHER" id="PTHR31027:SF2">
    <property type="entry name" value="LEBERCILIN DOMAIN-CONTAINING PROTEIN"/>
    <property type="match status" value="1"/>
</dbReference>
<feature type="coiled-coil region" evidence="1">
    <location>
        <begin position="164"/>
        <end position="245"/>
    </location>
</feature>
<dbReference type="EMBL" id="JARPMG010000013">
    <property type="protein sequence ID" value="KAJ8096793.1"/>
    <property type="molecule type" value="Genomic_DNA"/>
</dbReference>
<comment type="caution">
    <text evidence="3">The sequence shown here is derived from an EMBL/GenBank/DDBJ whole genome shotgun (WGS) entry which is preliminary data.</text>
</comment>
<dbReference type="GO" id="GO:0042175">
    <property type="term" value="C:nuclear outer membrane-endoplasmic reticulum membrane network"/>
    <property type="evidence" value="ECO:0007669"/>
    <property type="project" value="TreeGrafter"/>
</dbReference>
<evidence type="ECO:0008006" key="5">
    <source>
        <dbReference type="Google" id="ProtNLM"/>
    </source>
</evidence>
<dbReference type="InterPro" id="IPR039604">
    <property type="entry name" value="Bfr1"/>
</dbReference>
<name>A0AAD7QK91_9ASCO</name>
<dbReference type="GO" id="GO:0005783">
    <property type="term" value="C:endoplasmic reticulum"/>
    <property type="evidence" value="ECO:0007669"/>
    <property type="project" value="TreeGrafter"/>
</dbReference>
<organism evidence="3 4">
    <name type="scientific">Lipomyces tetrasporus</name>
    <dbReference type="NCBI Taxonomy" id="54092"/>
    <lineage>
        <taxon>Eukaryota</taxon>
        <taxon>Fungi</taxon>
        <taxon>Dikarya</taxon>
        <taxon>Ascomycota</taxon>
        <taxon>Saccharomycotina</taxon>
        <taxon>Lipomycetes</taxon>
        <taxon>Lipomycetales</taxon>
        <taxon>Lipomycetaceae</taxon>
        <taxon>Lipomyces</taxon>
    </lineage>
</organism>
<dbReference type="PANTHER" id="PTHR31027">
    <property type="entry name" value="NUCLEAR SEGREGATION PROTEIN BFR1"/>
    <property type="match status" value="1"/>
</dbReference>
<feature type="compositionally biased region" description="Basic and acidic residues" evidence="2">
    <location>
        <begin position="493"/>
        <end position="508"/>
    </location>
</feature>
<keyword evidence="1" id="KW-0175">Coiled coil</keyword>
<dbReference type="RefSeq" id="XP_056040243.1">
    <property type="nucleotide sequence ID" value="XM_056185536.1"/>
</dbReference>
<dbReference type="Proteomes" id="UP001217417">
    <property type="component" value="Unassembled WGS sequence"/>
</dbReference>
<evidence type="ECO:0000313" key="4">
    <source>
        <dbReference type="Proteomes" id="UP001217417"/>
    </source>
</evidence>
<keyword evidence="4" id="KW-1185">Reference proteome</keyword>
<gene>
    <name evidence="3" type="ORF">POJ06DRAFT_216274</name>
</gene>
<feature type="compositionally biased region" description="Acidic residues" evidence="2">
    <location>
        <begin position="480"/>
        <end position="492"/>
    </location>
</feature>
<dbReference type="GO" id="GO:0008298">
    <property type="term" value="P:intracellular mRNA localization"/>
    <property type="evidence" value="ECO:0007669"/>
    <property type="project" value="TreeGrafter"/>
</dbReference>
<feature type="compositionally biased region" description="Basic and acidic residues" evidence="2">
    <location>
        <begin position="439"/>
        <end position="454"/>
    </location>
</feature>
<reference evidence="3" key="1">
    <citation type="submission" date="2023-03" db="EMBL/GenBank/DDBJ databases">
        <title>Near-Complete genome sequence of Lipomyces tetrasporous NRRL Y-64009, an oleaginous yeast capable of growing on lignocellulosic hydrolysates.</title>
        <authorList>
            <consortium name="Lawrence Berkeley National Laboratory"/>
            <person name="Jagtap S.S."/>
            <person name="Liu J.-J."/>
            <person name="Walukiewicz H.E."/>
            <person name="Pangilinan J."/>
            <person name="Lipzen A."/>
            <person name="Ahrendt S."/>
            <person name="Koriabine M."/>
            <person name="Cobaugh K."/>
            <person name="Salamov A."/>
            <person name="Yoshinaga Y."/>
            <person name="Ng V."/>
            <person name="Daum C."/>
            <person name="Grigoriev I.V."/>
            <person name="Slininger P.J."/>
            <person name="Dien B.S."/>
            <person name="Jin Y.-S."/>
            <person name="Rao C.V."/>
        </authorList>
    </citation>
    <scope>NUCLEOTIDE SEQUENCE</scope>
    <source>
        <strain evidence="3">NRRL Y-64009</strain>
    </source>
</reference>
<proteinExistence type="predicted"/>
<accession>A0AAD7QK91</accession>
<feature type="compositionally biased region" description="Basic and acidic residues" evidence="2">
    <location>
        <begin position="262"/>
        <end position="278"/>
    </location>
</feature>
<dbReference type="GeneID" id="80880702"/>
<evidence type="ECO:0000256" key="2">
    <source>
        <dbReference type="SAM" id="MobiDB-lite"/>
    </source>
</evidence>
<evidence type="ECO:0000256" key="1">
    <source>
        <dbReference type="SAM" id="Coils"/>
    </source>
</evidence>
<dbReference type="GO" id="GO:0003729">
    <property type="term" value="F:mRNA binding"/>
    <property type="evidence" value="ECO:0007669"/>
    <property type="project" value="TreeGrafter"/>
</dbReference>
<dbReference type="GO" id="GO:1990904">
    <property type="term" value="C:ribonucleoprotein complex"/>
    <property type="evidence" value="ECO:0007669"/>
    <property type="project" value="TreeGrafter"/>
</dbReference>
<evidence type="ECO:0000313" key="3">
    <source>
        <dbReference type="EMBL" id="KAJ8096793.1"/>
    </source>
</evidence>
<feature type="region of interest" description="Disordered" evidence="2">
    <location>
        <begin position="1"/>
        <end position="23"/>
    </location>
</feature>
<protein>
    <recommendedName>
        <fullName evidence="5">Nuclear segregation protein</fullName>
    </recommendedName>
</protein>
<dbReference type="AlphaFoldDB" id="A0AAD7QK91"/>
<sequence length="508" mass="57436">MAAAVESLDVPATTSTKQRPVKPDQAIFEAGLEALEKELKAKSDKQDYYVNQLKLLSPDSAQSEKQQELRGQLTAIRQRQTEIRTANQKVFEEIRALDDGIKRKIKEVQSAKSKLTFKSIDELDAHIKKLEATVDSGTMKLVDEKRTLADITGLKKGRKNFSTIREIEQSIAESKEKVAALRSKTEDSESKELSSKHQKIQVELDAIRAEVDKVQKNRSTLVDQRNEARKAREEAYNALRKFKNDFYQQKKEYGKYEQEERQRRWERKKAEREAFDRERRKKRAAQKLEAASEPAFEADIAQGESLLQYFDPTFKPTSSVLRSSSSLAAHATRTIDAAPPAGTQVLAKKTNDEMYFVGKKGKKSKNTNGASASEKEKFTLNFEIVSQLSKLSIGVPMNKEEVPATIESLKAKIQWFKDNQERVTAENIKKAEDEIERLEKDAEADAAKDQEPRKRSGKRNGKTVAAENGEKVDGVVDATPEPESESPADETEDHQVEELVETAEKTEE</sequence>
<feature type="region of interest" description="Disordered" evidence="2">
    <location>
        <begin position="262"/>
        <end position="287"/>
    </location>
</feature>